<proteinExistence type="inferred from homology"/>
<dbReference type="PANTHER" id="PTHR11229">
    <property type="entry name" value="50S RIBOSOMAL PROTEIN L3"/>
    <property type="match status" value="1"/>
</dbReference>
<keyword evidence="6 9" id="KW-0687">Ribonucleoprotein</keyword>
<dbReference type="FunFam" id="2.40.30.10:FF:000004">
    <property type="entry name" value="50S ribosomal protein L3"/>
    <property type="match status" value="1"/>
</dbReference>
<organism evidence="19">
    <name type="scientific">Lygus hesperus</name>
    <name type="common">Western plant bug</name>
    <dbReference type="NCBI Taxonomy" id="30085"/>
    <lineage>
        <taxon>Eukaryota</taxon>
        <taxon>Metazoa</taxon>
        <taxon>Ecdysozoa</taxon>
        <taxon>Arthropoda</taxon>
        <taxon>Hexapoda</taxon>
        <taxon>Insecta</taxon>
        <taxon>Pterygota</taxon>
        <taxon>Neoptera</taxon>
        <taxon>Paraneoptera</taxon>
        <taxon>Hemiptera</taxon>
        <taxon>Heteroptera</taxon>
        <taxon>Panheteroptera</taxon>
        <taxon>Cimicomorpha</taxon>
        <taxon>Miridae</taxon>
        <taxon>Mirini</taxon>
        <taxon>Lygus</taxon>
    </lineage>
</organism>
<dbReference type="EMBL" id="GBHO01039352">
    <property type="protein sequence ID" value="JAG04252.1"/>
    <property type="molecule type" value="Transcribed_RNA"/>
</dbReference>
<evidence type="ECO:0000256" key="9">
    <source>
        <dbReference type="RuleBase" id="RU003905"/>
    </source>
</evidence>
<dbReference type="Pfam" id="PF00297">
    <property type="entry name" value="Ribosomal_L3"/>
    <property type="match status" value="1"/>
</dbReference>
<reference evidence="19" key="2">
    <citation type="submission" date="2014-07" db="EMBL/GenBank/DDBJ databases">
        <authorList>
            <person name="Hull J."/>
        </authorList>
    </citation>
    <scope>NUCLEOTIDE SEQUENCE</scope>
</reference>
<dbReference type="EMBL" id="GBHO01039353">
    <property type="protein sequence ID" value="JAG04251.1"/>
    <property type="molecule type" value="Transcribed_RNA"/>
</dbReference>
<dbReference type="InterPro" id="IPR009000">
    <property type="entry name" value="Transl_B-barrel_sf"/>
</dbReference>
<dbReference type="PROSITE" id="PS00474">
    <property type="entry name" value="RIBOSOMAL_L3"/>
    <property type="match status" value="1"/>
</dbReference>
<dbReference type="EMBL" id="GBHO01034368">
    <property type="protein sequence ID" value="JAG09236.1"/>
    <property type="molecule type" value="Transcribed_RNA"/>
</dbReference>
<reference evidence="19" key="1">
    <citation type="journal article" date="2014" name="PLoS ONE">
        <title>Transcriptome-Based Identification of ABC Transporters in the Western Tarnished Plant Bug Lygus hesperus.</title>
        <authorList>
            <person name="Hull J.J."/>
            <person name="Chaney K."/>
            <person name="Geib S.M."/>
            <person name="Fabrick J.A."/>
            <person name="Brent C.S."/>
            <person name="Walsh D."/>
            <person name="Lavine L.C."/>
        </authorList>
    </citation>
    <scope>NUCLEOTIDE SEQUENCE</scope>
</reference>
<evidence type="ECO:0000313" key="25">
    <source>
        <dbReference type="EMBL" id="JAG30232.1"/>
    </source>
</evidence>
<dbReference type="InterPro" id="IPR000597">
    <property type="entry name" value="Ribosomal_uL3"/>
</dbReference>
<evidence type="ECO:0000256" key="7">
    <source>
        <dbReference type="ARBA" id="ARBA00035209"/>
    </source>
</evidence>
<evidence type="ECO:0000256" key="2">
    <source>
        <dbReference type="ARBA" id="ARBA00006540"/>
    </source>
</evidence>
<comment type="similarity">
    <text evidence="2 9">Belongs to the universal ribosomal protein uL3 family.</text>
</comment>
<dbReference type="EMBL" id="GBHO01013372">
    <property type="protein sequence ID" value="JAG30232.1"/>
    <property type="molecule type" value="Transcribed_RNA"/>
</dbReference>
<evidence type="ECO:0000313" key="23">
    <source>
        <dbReference type="EMBL" id="JAG30230.1"/>
    </source>
</evidence>
<dbReference type="EMBL" id="GBHO01039349">
    <property type="protein sequence ID" value="JAG04255.1"/>
    <property type="molecule type" value="Transcribed_RNA"/>
</dbReference>
<dbReference type="InterPro" id="IPR019926">
    <property type="entry name" value="Ribosomal_uL3_CS"/>
</dbReference>
<sequence length="211" mass="23449">MKITKDASIPVGWTLHANHFVPGQYVDVRGRSTGKGFAGGMKRHNFHGQGASHGVSLTHRSIGSTGMHSKPGRVFKNTKMPGHLGCTTTYVRNLRIFRIDLERNLLYIIGSVPGKPGTVLQIRDAYYFPLYQTSEAVTTATFDGDTVAFEPKTTITFVPPQRKQKLYPTNPPFPTFIDRLMQYESFTQPTEPLYSIPKKFLGPNPFTGGSV</sequence>
<evidence type="ECO:0000313" key="26">
    <source>
        <dbReference type="EMBL" id="JAQ17169.1"/>
    </source>
</evidence>
<dbReference type="EMBL" id="GBHO01013375">
    <property type="protein sequence ID" value="JAG30229.1"/>
    <property type="molecule type" value="Transcribed_RNA"/>
</dbReference>
<dbReference type="EMBL" id="GBHO01039347">
    <property type="protein sequence ID" value="JAG04257.1"/>
    <property type="molecule type" value="Transcribed_RNA"/>
</dbReference>
<dbReference type="SUPFAM" id="SSF50447">
    <property type="entry name" value="Translation proteins"/>
    <property type="match status" value="1"/>
</dbReference>
<dbReference type="EMBL" id="GBHO01039350">
    <property type="protein sequence ID" value="JAG04254.1"/>
    <property type="molecule type" value="Transcribed_RNA"/>
</dbReference>
<evidence type="ECO:0000313" key="10">
    <source>
        <dbReference type="EMBL" id="JAG04251.1"/>
    </source>
</evidence>
<evidence type="ECO:0000313" key="20">
    <source>
        <dbReference type="EMBL" id="JAG30226.1"/>
    </source>
</evidence>
<keyword evidence="5" id="KW-0496">Mitochondrion</keyword>
<gene>
    <name evidence="19" type="primary">rplC_18</name>
    <name evidence="10" type="synonym">rplC_0</name>
    <name evidence="18" type="synonym">rplC_1</name>
    <name evidence="22" type="synonym">rplC_11</name>
    <name evidence="12" type="synonym">rplC_12</name>
    <name evidence="16" type="synonym">rplC_13</name>
    <name evidence="14" type="synonym">rplC_14</name>
    <name evidence="24" type="synonym">rplC_16</name>
    <name evidence="23" type="synonym">rplC_17</name>
    <name evidence="11" type="synonym">rplC_2</name>
    <name evidence="15" type="synonym">rplC_4</name>
    <name evidence="13" type="synonym">rplC_5</name>
    <name evidence="21" type="synonym">rplC_6</name>
    <name evidence="20" type="synonym">rplC_7</name>
    <name evidence="25" type="synonym">rplC_8</name>
    <name evidence="17" type="synonym">rplC_9</name>
    <name evidence="21" type="ORF">CM83_17118</name>
    <name evidence="20" type="ORF">CM83_17121</name>
    <name evidence="17" type="ORF">CM83_17124</name>
    <name evidence="25" type="ORF">CM83_17127</name>
    <name evidence="24" type="ORF">CM83_17130</name>
    <name evidence="23" type="ORF">CM83_17133</name>
    <name evidence="22" type="ORF">CM83_17136</name>
    <name evidence="19" type="ORF">CM83_17139</name>
    <name evidence="18" type="ORF">CM83_17142</name>
    <name evidence="11" type="ORF">CM83_17145</name>
    <name evidence="10" type="ORF">CM83_17148</name>
    <name evidence="13" type="ORF">CM83_17151</name>
    <name evidence="12" type="ORF">CM83_17154</name>
    <name evidence="15" type="ORF">CM83_17157</name>
    <name evidence="14" type="ORF">CM83_17160</name>
    <name evidence="16" type="ORF">CM83_17163</name>
    <name evidence="26" type="ORF">g.17649</name>
</gene>
<evidence type="ECO:0000313" key="16">
    <source>
        <dbReference type="EMBL" id="JAG04257.1"/>
    </source>
</evidence>
<dbReference type="Gene3D" id="2.40.30.10">
    <property type="entry name" value="Translation factors"/>
    <property type="match status" value="1"/>
</dbReference>
<dbReference type="GO" id="GO:0003735">
    <property type="term" value="F:structural constituent of ribosome"/>
    <property type="evidence" value="ECO:0007669"/>
    <property type="project" value="InterPro"/>
</dbReference>
<dbReference type="NCBIfam" id="TIGR03625">
    <property type="entry name" value="L3_bact"/>
    <property type="match status" value="1"/>
</dbReference>
<keyword evidence="4 9" id="KW-0689">Ribosomal protein</keyword>
<protein>
    <recommendedName>
        <fullName evidence="7">Large ribosomal subunit protein uL3m</fullName>
    </recommendedName>
    <alternativeName>
        <fullName evidence="8">39S ribosomal protein L3, mitochondrial</fullName>
    </alternativeName>
</protein>
<evidence type="ECO:0000313" key="11">
    <source>
        <dbReference type="EMBL" id="JAG04252.1"/>
    </source>
</evidence>
<evidence type="ECO:0000313" key="18">
    <source>
        <dbReference type="EMBL" id="JAG30223.1"/>
    </source>
</evidence>
<dbReference type="EMBL" id="GBHO01013377">
    <property type="protein sequence ID" value="JAG30227.1"/>
    <property type="molecule type" value="Transcribed_RNA"/>
</dbReference>
<evidence type="ECO:0000256" key="1">
    <source>
        <dbReference type="ARBA" id="ARBA00004173"/>
    </source>
</evidence>
<dbReference type="EMBL" id="GBHO01013373">
    <property type="protein sequence ID" value="JAG30231.1"/>
    <property type="molecule type" value="Transcribed_RNA"/>
</dbReference>
<evidence type="ECO:0000313" key="24">
    <source>
        <dbReference type="EMBL" id="JAG30231.1"/>
    </source>
</evidence>
<evidence type="ECO:0000256" key="4">
    <source>
        <dbReference type="ARBA" id="ARBA00022980"/>
    </source>
</evidence>
<evidence type="ECO:0000256" key="6">
    <source>
        <dbReference type="ARBA" id="ARBA00023274"/>
    </source>
</evidence>
<dbReference type="GO" id="GO:0006412">
    <property type="term" value="P:translation"/>
    <property type="evidence" value="ECO:0007669"/>
    <property type="project" value="InterPro"/>
</dbReference>
<dbReference type="EMBL" id="GBHO01013374">
    <property type="protein sequence ID" value="JAG30230.1"/>
    <property type="molecule type" value="Transcribed_RNA"/>
</dbReference>
<evidence type="ECO:0000313" key="14">
    <source>
        <dbReference type="EMBL" id="JAG04255.1"/>
    </source>
</evidence>
<evidence type="ECO:0000256" key="5">
    <source>
        <dbReference type="ARBA" id="ARBA00023128"/>
    </source>
</evidence>
<dbReference type="AlphaFoldDB" id="A0A0A9YDG9"/>
<dbReference type="EMBL" id="GDHC01001460">
    <property type="protein sequence ID" value="JAQ17169.1"/>
    <property type="molecule type" value="Transcribed_RNA"/>
</dbReference>
<dbReference type="GO" id="GO:0005762">
    <property type="term" value="C:mitochondrial large ribosomal subunit"/>
    <property type="evidence" value="ECO:0007669"/>
    <property type="project" value="TreeGrafter"/>
</dbReference>
<dbReference type="EMBL" id="GBHO01013378">
    <property type="protein sequence ID" value="JAG30226.1"/>
    <property type="molecule type" value="Transcribed_RNA"/>
</dbReference>
<evidence type="ECO:0000313" key="19">
    <source>
        <dbReference type="EMBL" id="JAG30224.1"/>
    </source>
</evidence>
<name>A0A0A9YDG9_LYGHE</name>
<evidence type="ECO:0000256" key="8">
    <source>
        <dbReference type="ARBA" id="ARBA00035396"/>
    </source>
</evidence>
<dbReference type="EMBL" id="GBHO01039348">
    <property type="protein sequence ID" value="JAG04256.1"/>
    <property type="molecule type" value="Transcribed_RNA"/>
</dbReference>
<dbReference type="PANTHER" id="PTHR11229:SF8">
    <property type="entry name" value="LARGE RIBOSOMAL SUBUNIT PROTEIN UL3M"/>
    <property type="match status" value="1"/>
</dbReference>
<comment type="subcellular location">
    <subcellularLocation>
        <location evidence="1">Mitochondrion</location>
    </subcellularLocation>
</comment>
<evidence type="ECO:0000313" key="22">
    <source>
        <dbReference type="EMBL" id="JAG30229.1"/>
    </source>
</evidence>
<accession>A0A0A9YDG9</accession>
<dbReference type="EMBL" id="GBHO01039351">
    <property type="protein sequence ID" value="JAG04253.1"/>
    <property type="molecule type" value="Transcribed_RNA"/>
</dbReference>
<evidence type="ECO:0000313" key="15">
    <source>
        <dbReference type="EMBL" id="JAG04256.1"/>
    </source>
</evidence>
<reference evidence="26" key="3">
    <citation type="journal article" date="2016" name="Gigascience">
        <title>De novo construction of an expanded transcriptome assembly for the western tarnished plant bug, Lygus hesperus.</title>
        <authorList>
            <person name="Tassone E.E."/>
            <person name="Geib S.M."/>
            <person name="Hall B."/>
            <person name="Fabrick J.A."/>
            <person name="Brent C.S."/>
            <person name="Hull J.J."/>
        </authorList>
    </citation>
    <scope>NUCLEOTIDE SEQUENCE</scope>
</reference>
<evidence type="ECO:0000313" key="13">
    <source>
        <dbReference type="EMBL" id="JAG04254.1"/>
    </source>
</evidence>
<evidence type="ECO:0000313" key="17">
    <source>
        <dbReference type="EMBL" id="JAG09236.1"/>
    </source>
</evidence>
<dbReference type="EMBL" id="GBHO01013381">
    <property type="protein sequence ID" value="JAG30223.1"/>
    <property type="molecule type" value="Transcribed_RNA"/>
</dbReference>
<evidence type="ECO:0000313" key="12">
    <source>
        <dbReference type="EMBL" id="JAG04253.1"/>
    </source>
</evidence>
<evidence type="ECO:0000313" key="21">
    <source>
        <dbReference type="EMBL" id="JAG30227.1"/>
    </source>
</evidence>
<dbReference type="EMBL" id="GBHO01013380">
    <property type="protein sequence ID" value="JAG30224.1"/>
    <property type="molecule type" value="Transcribed_RNA"/>
</dbReference>
<keyword evidence="3" id="KW-0809">Transit peptide</keyword>
<evidence type="ECO:0000256" key="3">
    <source>
        <dbReference type="ARBA" id="ARBA00022946"/>
    </source>
</evidence>
<dbReference type="InterPro" id="IPR019927">
    <property type="entry name" value="Ribosomal_uL3_bac/org-type"/>
</dbReference>